<keyword evidence="3" id="KW-1185">Reference proteome</keyword>
<reference evidence="2 3" key="1">
    <citation type="submission" date="2019-12" db="EMBL/GenBank/DDBJ databases">
        <title>Genomic-based taxomic classification of the family Erythrobacteraceae.</title>
        <authorList>
            <person name="Xu L."/>
        </authorList>
    </citation>
    <scope>NUCLEOTIDE SEQUENCE [LARGE SCALE GENOMIC DNA]</scope>
    <source>
        <strain evidence="2 3">S36</strain>
    </source>
</reference>
<dbReference type="Pfam" id="PF07330">
    <property type="entry name" value="DUF1467"/>
    <property type="match status" value="1"/>
</dbReference>
<dbReference type="RefSeq" id="WP_161391583.1">
    <property type="nucleotide sequence ID" value="NZ_JBHSCP010000001.1"/>
</dbReference>
<gene>
    <name evidence="2" type="ORF">GRI97_12975</name>
</gene>
<dbReference type="AlphaFoldDB" id="A0A6I4TXE0"/>
<evidence type="ECO:0000313" key="2">
    <source>
        <dbReference type="EMBL" id="MXO99900.1"/>
    </source>
</evidence>
<accession>A0A6I4TXE0</accession>
<keyword evidence="1" id="KW-0812">Transmembrane</keyword>
<name>A0A6I4TXE0_9SPHN</name>
<comment type="caution">
    <text evidence="2">The sequence shown here is derived from an EMBL/GenBank/DDBJ whole genome shotgun (WGS) entry which is preliminary data.</text>
</comment>
<organism evidence="2 3">
    <name type="scientific">Croceibacterium xixiisoli</name>
    <dbReference type="NCBI Taxonomy" id="1476466"/>
    <lineage>
        <taxon>Bacteria</taxon>
        <taxon>Pseudomonadati</taxon>
        <taxon>Pseudomonadota</taxon>
        <taxon>Alphaproteobacteria</taxon>
        <taxon>Sphingomonadales</taxon>
        <taxon>Erythrobacteraceae</taxon>
        <taxon>Croceibacterium</taxon>
    </lineage>
</organism>
<keyword evidence="1" id="KW-0472">Membrane</keyword>
<proteinExistence type="predicted"/>
<sequence length="100" mass="11234">MKWTSILAIYLLIWTMSAFIVLPLGIRTDNEEGKSLVPGQAPSAPSNFRPWQVILRATVLATALCALFVLNYKYGWIGVEDINMFGTPPNLEEFDYPAQQ</sequence>
<dbReference type="InterPro" id="IPR009935">
    <property type="entry name" value="DUF1467"/>
</dbReference>
<feature type="transmembrane region" description="Helical" evidence="1">
    <location>
        <begin position="7"/>
        <end position="26"/>
    </location>
</feature>
<dbReference type="Proteomes" id="UP000469430">
    <property type="component" value="Unassembled WGS sequence"/>
</dbReference>
<feature type="transmembrane region" description="Helical" evidence="1">
    <location>
        <begin position="53"/>
        <end position="72"/>
    </location>
</feature>
<evidence type="ECO:0000256" key="1">
    <source>
        <dbReference type="SAM" id="Phobius"/>
    </source>
</evidence>
<keyword evidence="1" id="KW-1133">Transmembrane helix</keyword>
<dbReference type="OrthoDB" id="9804637at2"/>
<dbReference type="EMBL" id="WTYJ01000002">
    <property type="protein sequence ID" value="MXO99900.1"/>
    <property type="molecule type" value="Genomic_DNA"/>
</dbReference>
<evidence type="ECO:0000313" key="3">
    <source>
        <dbReference type="Proteomes" id="UP000469430"/>
    </source>
</evidence>
<protein>
    <submittedName>
        <fullName evidence="2">DUF1467 family protein</fullName>
    </submittedName>
</protein>